<evidence type="ECO:0000313" key="9">
    <source>
        <dbReference type="EMBL" id="KAB0268646.1"/>
    </source>
</evidence>
<sequence>MRVSIATSFVILLMLICSVLTWYTYNRNARLMLQFADSFLDAASNSTIANTTYLLEPVRAAVGELAIIGEMHPELLDQPAMLRHLLKVLESYPQTYGAYIGFEATGNFIQVVRVAPDAKTLGPNTRRIPPGTRFALRVLERTPDGTTDNYRFIERWGADIAADRIASVTYDPRERPFYSGAAERAGPHLSDIYAFASNGEPGITISEPIYGKDGKLVGVVAADITLDSMSTFLHGQQIGKTGIAFIVDEKDRVVAFPDAETVRVNGPDISLPTVNDLNLPFVTAAFNHRRNGMGRDFTYDWDGVDYLARFVSFPQTFDKKWSIAILVPVNDFVGSLKKTTRDIILISVLVSIMSIFAINWVALRITRPIHQVIDETKKIRRFALEGDIRVASRITEIIQLVDAMQAMKATVQTFSRFVPRTLVQQLLASGRSLELGGQTQRLSIMFTDLAGFSQLAERLPARDLMLQISQHLDLVSRIVIDNNGTIDKFIGDATMAFWGAPLAQPDHAYFACCSALEIQARMAEANDVAEAEGLPVMNARIGIHTDTVVVGNIGSSERMSYTAIGDGVNIASRLEGINKVYGTAICVSDAVFRETGDRFLMRPIDHVAVKGRRTGITIYELMASRDDASDLAPTEQQRDLASRTAKGFFLYMDRKWEKALKTYSLAAELYPADPVVTKLAARCHDLVQHPPGQNWSGVVELGE</sequence>
<dbReference type="Proteomes" id="UP000325684">
    <property type="component" value="Unassembled WGS sequence"/>
</dbReference>
<evidence type="ECO:0000259" key="7">
    <source>
        <dbReference type="PROSITE" id="PS50125"/>
    </source>
</evidence>
<dbReference type="SMART" id="SM00044">
    <property type="entry name" value="CYCc"/>
    <property type="match status" value="1"/>
</dbReference>
<feature type="domain" description="Guanylate cyclase" evidence="7">
    <location>
        <begin position="443"/>
        <end position="575"/>
    </location>
</feature>
<dbReference type="InterPro" id="IPR029151">
    <property type="entry name" value="Sensor-like_sf"/>
</dbReference>
<dbReference type="AlphaFoldDB" id="A0A5N3PFZ6"/>
<evidence type="ECO:0000313" key="10">
    <source>
        <dbReference type="Proteomes" id="UP000325684"/>
    </source>
</evidence>
<evidence type="ECO:0000256" key="2">
    <source>
        <dbReference type="ARBA" id="ARBA00022475"/>
    </source>
</evidence>
<dbReference type="Gene3D" id="3.30.450.20">
    <property type="entry name" value="PAS domain"/>
    <property type="match status" value="2"/>
</dbReference>
<dbReference type="OrthoDB" id="9789782at2"/>
<dbReference type="PANTHER" id="PTHR43081:SF1">
    <property type="entry name" value="ADENYLATE CYCLASE, TERMINAL-DIFFERENTIATION SPECIFIC"/>
    <property type="match status" value="1"/>
</dbReference>
<dbReference type="InterPro" id="IPR003660">
    <property type="entry name" value="HAMP_dom"/>
</dbReference>
<dbReference type="GO" id="GO:0005886">
    <property type="term" value="C:plasma membrane"/>
    <property type="evidence" value="ECO:0007669"/>
    <property type="project" value="UniProtKB-SubCell"/>
</dbReference>
<evidence type="ECO:0000256" key="4">
    <source>
        <dbReference type="ARBA" id="ARBA00022989"/>
    </source>
</evidence>
<feature type="domain" description="HAMP" evidence="8">
    <location>
        <begin position="363"/>
        <end position="416"/>
    </location>
</feature>
<comment type="caution">
    <text evidence="9">The sequence shown here is derived from an EMBL/GenBank/DDBJ whole genome shotgun (WGS) entry which is preliminary data.</text>
</comment>
<dbReference type="Pfam" id="PF02743">
    <property type="entry name" value="dCache_1"/>
    <property type="match status" value="1"/>
</dbReference>
<comment type="subcellular location">
    <subcellularLocation>
        <location evidence="1">Cell membrane</location>
        <topology evidence="1">Multi-pass membrane protein</topology>
    </subcellularLocation>
</comment>
<dbReference type="PROSITE" id="PS50885">
    <property type="entry name" value="HAMP"/>
    <property type="match status" value="1"/>
</dbReference>
<gene>
    <name evidence="9" type="ORF">FEZ63_04175</name>
</gene>
<dbReference type="PANTHER" id="PTHR43081">
    <property type="entry name" value="ADENYLATE CYCLASE, TERMINAL-DIFFERENTIATION SPECIFIC-RELATED"/>
    <property type="match status" value="1"/>
</dbReference>
<dbReference type="SUPFAM" id="SSF103190">
    <property type="entry name" value="Sensory domain-like"/>
    <property type="match status" value="1"/>
</dbReference>
<dbReference type="CDD" id="cd12912">
    <property type="entry name" value="PDC2_MCP_like"/>
    <property type="match status" value="1"/>
</dbReference>
<keyword evidence="5 6" id="KW-0472">Membrane</keyword>
<evidence type="ECO:0000256" key="5">
    <source>
        <dbReference type="ARBA" id="ARBA00023136"/>
    </source>
</evidence>
<dbReference type="RefSeq" id="WP_150942382.1">
    <property type="nucleotide sequence ID" value="NZ_VCMV01000004.1"/>
</dbReference>
<organism evidence="9 10">
    <name type="scientific">Microvirga brassicacearum</name>
    <dbReference type="NCBI Taxonomy" id="2580413"/>
    <lineage>
        <taxon>Bacteria</taxon>
        <taxon>Pseudomonadati</taxon>
        <taxon>Pseudomonadota</taxon>
        <taxon>Alphaproteobacteria</taxon>
        <taxon>Hyphomicrobiales</taxon>
        <taxon>Methylobacteriaceae</taxon>
        <taxon>Microvirga</taxon>
    </lineage>
</organism>
<dbReference type="Gene3D" id="6.10.340.10">
    <property type="match status" value="1"/>
</dbReference>
<dbReference type="GO" id="GO:0006171">
    <property type="term" value="P:cAMP biosynthetic process"/>
    <property type="evidence" value="ECO:0007669"/>
    <property type="project" value="TreeGrafter"/>
</dbReference>
<keyword evidence="4 6" id="KW-1133">Transmembrane helix</keyword>
<proteinExistence type="predicted"/>
<dbReference type="Gene3D" id="3.30.70.1230">
    <property type="entry name" value="Nucleotide cyclase"/>
    <property type="match status" value="1"/>
</dbReference>
<reference evidence="9 10" key="1">
    <citation type="journal article" date="2019" name="Microorganisms">
        <title>Genome Insights into the Novel Species Microvirga brassicacearum, a Rapeseed Endophyte with Biotechnological Potential.</title>
        <authorList>
            <person name="Jimenez-Gomez A."/>
            <person name="Saati-Santamaria Z."/>
            <person name="Igual J.M."/>
            <person name="Rivas R."/>
            <person name="Mateos P.F."/>
            <person name="Garcia-Fraile P."/>
        </authorList>
    </citation>
    <scope>NUCLEOTIDE SEQUENCE [LARGE SCALE GENOMIC DNA]</scope>
    <source>
        <strain evidence="9 10">CDVBN77</strain>
    </source>
</reference>
<dbReference type="PROSITE" id="PS50125">
    <property type="entry name" value="GUANYLATE_CYCLASE_2"/>
    <property type="match status" value="1"/>
</dbReference>
<evidence type="ECO:0000256" key="6">
    <source>
        <dbReference type="SAM" id="Phobius"/>
    </source>
</evidence>
<keyword evidence="10" id="KW-1185">Reference proteome</keyword>
<dbReference type="CDD" id="cd07302">
    <property type="entry name" value="CHD"/>
    <property type="match status" value="1"/>
</dbReference>
<protein>
    <submittedName>
        <fullName evidence="9">Adenylate/guanylate cyclase domain-containing protein</fullName>
    </submittedName>
</protein>
<keyword evidence="2" id="KW-1003">Cell membrane</keyword>
<keyword evidence="3 6" id="KW-0812">Transmembrane</keyword>
<dbReference type="GO" id="GO:0035556">
    <property type="term" value="P:intracellular signal transduction"/>
    <property type="evidence" value="ECO:0007669"/>
    <property type="project" value="InterPro"/>
</dbReference>
<feature type="transmembrane region" description="Helical" evidence="6">
    <location>
        <begin position="343"/>
        <end position="363"/>
    </location>
</feature>
<dbReference type="EMBL" id="VCMV01000004">
    <property type="protein sequence ID" value="KAB0268646.1"/>
    <property type="molecule type" value="Genomic_DNA"/>
</dbReference>
<dbReference type="InterPro" id="IPR033479">
    <property type="entry name" value="dCache_1"/>
</dbReference>
<evidence type="ECO:0000256" key="3">
    <source>
        <dbReference type="ARBA" id="ARBA00022692"/>
    </source>
</evidence>
<dbReference type="Pfam" id="PF00211">
    <property type="entry name" value="Guanylate_cyc"/>
    <property type="match status" value="1"/>
</dbReference>
<feature type="transmembrane region" description="Helical" evidence="6">
    <location>
        <begin position="6"/>
        <end position="25"/>
    </location>
</feature>
<evidence type="ECO:0000256" key="1">
    <source>
        <dbReference type="ARBA" id="ARBA00004651"/>
    </source>
</evidence>
<dbReference type="InterPro" id="IPR029787">
    <property type="entry name" value="Nucleotide_cyclase"/>
</dbReference>
<dbReference type="CDD" id="cd12913">
    <property type="entry name" value="PDC1_MCP_like"/>
    <property type="match status" value="1"/>
</dbReference>
<dbReference type="InterPro" id="IPR050697">
    <property type="entry name" value="Adenylyl/Guanylyl_Cyclase_3/4"/>
</dbReference>
<dbReference type="GO" id="GO:0004016">
    <property type="term" value="F:adenylate cyclase activity"/>
    <property type="evidence" value="ECO:0007669"/>
    <property type="project" value="UniProtKB-ARBA"/>
</dbReference>
<evidence type="ECO:0000259" key="8">
    <source>
        <dbReference type="PROSITE" id="PS50885"/>
    </source>
</evidence>
<name>A0A5N3PFZ6_9HYPH</name>
<accession>A0A5N3PFZ6</accession>
<dbReference type="SUPFAM" id="SSF55073">
    <property type="entry name" value="Nucleotide cyclase"/>
    <property type="match status" value="1"/>
</dbReference>
<dbReference type="InterPro" id="IPR001054">
    <property type="entry name" value="A/G_cyclase"/>
</dbReference>